<keyword evidence="3" id="KW-1185">Reference proteome</keyword>
<reference evidence="2 3" key="1">
    <citation type="journal article" date="2021" name="Elife">
        <title>Chloroplast acquisition without the gene transfer in kleptoplastic sea slugs, Plakobranchus ocellatus.</title>
        <authorList>
            <person name="Maeda T."/>
            <person name="Takahashi S."/>
            <person name="Yoshida T."/>
            <person name="Shimamura S."/>
            <person name="Takaki Y."/>
            <person name="Nagai Y."/>
            <person name="Toyoda A."/>
            <person name="Suzuki Y."/>
            <person name="Arimoto A."/>
            <person name="Ishii H."/>
            <person name="Satoh N."/>
            <person name="Nishiyama T."/>
            <person name="Hasebe M."/>
            <person name="Maruyama T."/>
            <person name="Minagawa J."/>
            <person name="Obokata J."/>
            <person name="Shigenobu S."/>
        </authorList>
    </citation>
    <scope>NUCLEOTIDE SEQUENCE [LARGE SCALE GENOMIC DNA]</scope>
</reference>
<sequence length="150" mass="16364">MLETCPARQATISDTRPARQGCSTVTRLSTGMSGHLRGYCCRNCVISNALYGIVYDVFGCIDGRVHVAGNVACEGHTLTPTELRHSGCEVQKVLVAILQPMILGLSRNWQLMRSAENSTRCSLRLTGDGQGPSNKFIGDLEQDGQYNDDR</sequence>
<evidence type="ECO:0000256" key="1">
    <source>
        <dbReference type="SAM" id="MobiDB-lite"/>
    </source>
</evidence>
<evidence type="ECO:0000313" key="2">
    <source>
        <dbReference type="EMBL" id="GFR79914.1"/>
    </source>
</evidence>
<name>A0AAV4G3T4_9GAST</name>
<proteinExistence type="predicted"/>
<dbReference type="Proteomes" id="UP000762676">
    <property type="component" value="Unassembled WGS sequence"/>
</dbReference>
<accession>A0AAV4G3T4</accession>
<protein>
    <submittedName>
        <fullName evidence="2">Uncharacterized protein</fullName>
    </submittedName>
</protein>
<comment type="caution">
    <text evidence="2">The sequence shown here is derived from an EMBL/GenBank/DDBJ whole genome shotgun (WGS) entry which is preliminary data.</text>
</comment>
<organism evidence="2 3">
    <name type="scientific">Elysia marginata</name>
    <dbReference type="NCBI Taxonomy" id="1093978"/>
    <lineage>
        <taxon>Eukaryota</taxon>
        <taxon>Metazoa</taxon>
        <taxon>Spiralia</taxon>
        <taxon>Lophotrochozoa</taxon>
        <taxon>Mollusca</taxon>
        <taxon>Gastropoda</taxon>
        <taxon>Heterobranchia</taxon>
        <taxon>Euthyneura</taxon>
        <taxon>Panpulmonata</taxon>
        <taxon>Sacoglossa</taxon>
        <taxon>Placobranchoidea</taxon>
        <taxon>Plakobranchidae</taxon>
        <taxon>Elysia</taxon>
    </lineage>
</organism>
<gene>
    <name evidence="2" type="ORF">ElyMa_004033700</name>
</gene>
<feature type="region of interest" description="Disordered" evidence="1">
    <location>
        <begin position="125"/>
        <end position="150"/>
    </location>
</feature>
<evidence type="ECO:0000313" key="3">
    <source>
        <dbReference type="Proteomes" id="UP000762676"/>
    </source>
</evidence>
<dbReference type="EMBL" id="BMAT01008190">
    <property type="protein sequence ID" value="GFR79914.1"/>
    <property type="molecule type" value="Genomic_DNA"/>
</dbReference>
<dbReference type="AlphaFoldDB" id="A0AAV4G3T4"/>